<feature type="region of interest" description="Disordered" evidence="1">
    <location>
        <begin position="1"/>
        <end position="45"/>
    </location>
</feature>
<sequence>MGKIKLGGKAPKLSSKGEDAAVAAKQKLKQALPRDPLELNGPSPNPATNLLIADLALRSTTMLASRAVQRRLLGTKYPTRKAAAILRGRTLRESMFHTLVARVATRSVPGAIIVGGGLLAKTLFDRAKGRQAKHEGDEKLQEMARDGEE</sequence>
<accession>A0A7W6BY35</accession>
<gene>
    <name evidence="2" type="ORF">GGR39_001721</name>
</gene>
<evidence type="ECO:0000313" key="3">
    <source>
        <dbReference type="Proteomes" id="UP000561459"/>
    </source>
</evidence>
<organism evidence="2 3">
    <name type="scientific">Novosphingobium fluoreni</name>
    <dbReference type="NCBI Taxonomy" id="1391222"/>
    <lineage>
        <taxon>Bacteria</taxon>
        <taxon>Pseudomonadati</taxon>
        <taxon>Pseudomonadota</taxon>
        <taxon>Alphaproteobacteria</taxon>
        <taxon>Sphingomonadales</taxon>
        <taxon>Sphingomonadaceae</taxon>
        <taxon>Novosphingobium</taxon>
    </lineage>
</organism>
<dbReference type="EMBL" id="JACIDY010000003">
    <property type="protein sequence ID" value="MBB3940071.1"/>
    <property type="molecule type" value="Genomic_DNA"/>
</dbReference>
<protein>
    <submittedName>
        <fullName evidence="2">Uncharacterized protein</fullName>
    </submittedName>
</protein>
<proteinExistence type="predicted"/>
<name>A0A7W6BY35_9SPHN</name>
<evidence type="ECO:0000256" key="1">
    <source>
        <dbReference type="SAM" id="MobiDB-lite"/>
    </source>
</evidence>
<reference evidence="2 3" key="1">
    <citation type="submission" date="2020-08" db="EMBL/GenBank/DDBJ databases">
        <title>Genomic Encyclopedia of Type Strains, Phase IV (KMG-IV): sequencing the most valuable type-strain genomes for metagenomic binning, comparative biology and taxonomic classification.</title>
        <authorList>
            <person name="Goeker M."/>
        </authorList>
    </citation>
    <scope>NUCLEOTIDE SEQUENCE [LARGE SCALE GENOMIC DNA]</scope>
    <source>
        <strain evidence="2 3">DSM 27568</strain>
    </source>
</reference>
<comment type="caution">
    <text evidence="2">The sequence shown here is derived from an EMBL/GenBank/DDBJ whole genome shotgun (WGS) entry which is preliminary data.</text>
</comment>
<dbReference type="RefSeq" id="WP_183616727.1">
    <property type="nucleotide sequence ID" value="NZ_JACIDY010000003.1"/>
</dbReference>
<feature type="region of interest" description="Disordered" evidence="1">
    <location>
        <begin position="130"/>
        <end position="149"/>
    </location>
</feature>
<evidence type="ECO:0000313" key="2">
    <source>
        <dbReference type="EMBL" id="MBB3940071.1"/>
    </source>
</evidence>
<dbReference type="AlphaFoldDB" id="A0A7W6BY35"/>
<keyword evidence="3" id="KW-1185">Reference proteome</keyword>
<dbReference type="Proteomes" id="UP000561459">
    <property type="component" value="Unassembled WGS sequence"/>
</dbReference>
<feature type="compositionally biased region" description="Low complexity" evidence="1">
    <location>
        <begin position="20"/>
        <end position="31"/>
    </location>
</feature>